<evidence type="ECO:0000259" key="1">
    <source>
        <dbReference type="SMART" id="SM00460"/>
    </source>
</evidence>
<dbReference type="AlphaFoldDB" id="A0A1H8IU60"/>
<sequence>MQTCSLFYFMKPTLYTMKNIFLLFSLFFFLLSFGQANSGYALVDTKMAAIPANATTSTQAIANYINANFKTETDKIRAVFYWTASTISYDVANMFSVNFNETEQEQIAKTLRTNKGVCIHYAVVFNELSQKIGIQSYIIEGYTKQNGKVSELAHAWVAAKVDKKWYIFDPTWGSGYVNNGRFSKKINNYYFKAVPATIISSHIPFDYLWQFSNYPITNTEFYEGKIQINKTKKYFDFEKEIIKYNALSEADQLFASAERIEKNGLKNAMILERYEGKKQQLTYLRQNTNIEKLNAIVNEMNLAVVLLNDFIHYRNNKFKPALSDDEISSMIETPKEKLVNCQNNIYSVGSVGSQNASNVSSIKKSIGAALAQAEEHSLFVKNYLSKSKIVRKTMFSKVTWFGVPLN</sequence>
<accession>A0A1H8IU60</accession>
<dbReference type="Pfam" id="PF01841">
    <property type="entry name" value="Transglut_core"/>
    <property type="match status" value="1"/>
</dbReference>
<dbReference type="InterPro" id="IPR052557">
    <property type="entry name" value="CAP/Cytokinesis_protein"/>
</dbReference>
<reference evidence="3" key="1">
    <citation type="submission" date="2016-10" db="EMBL/GenBank/DDBJ databases">
        <authorList>
            <person name="Varghese N."/>
            <person name="Submissions S."/>
        </authorList>
    </citation>
    <scope>NUCLEOTIDE SEQUENCE [LARGE SCALE GENOMIC DNA]</scope>
    <source>
        <strain evidence="3">CGMCC 1.8704</strain>
    </source>
</reference>
<dbReference type="SMART" id="SM00460">
    <property type="entry name" value="TGc"/>
    <property type="match status" value="1"/>
</dbReference>
<dbReference type="Gene3D" id="3.10.620.30">
    <property type="match status" value="1"/>
</dbReference>
<evidence type="ECO:0000313" key="2">
    <source>
        <dbReference type="EMBL" id="SEN72310.1"/>
    </source>
</evidence>
<dbReference type="PANTHER" id="PTHR46333:SF2">
    <property type="entry name" value="CYTOKINESIS PROTEIN 3"/>
    <property type="match status" value="1"/>
</dbReference>
<protein>
    <submittedName>
        <fullName evidence="2">Transglutaminase-like superfamily protein</fullName>
    </submittedName>
</protein>
<organism evidence="2 3">
    <name type="scientific">Flavobacterium sinopsychrotolerans</name>
    <dbReference type="NCBI Taxonomy" id="604089"/>
    <lineage>
        <taxon>Bacteria</taxon>
        <taxon>Pseudomonadati</taxon>
        <taxon>Bacteroidota</taxon>
        <taxon>Flavobacteriia</taxon>
        <taxon>Flavobacteriales</taxon>
        <taxon>Flavobacteriaceae</taxon>
        <taxon>Flavobacterium</taxon>
    </lineage>
</organism>
<feature type="domain" description="Transglutaminase-like" evidence="1">
    <location>
        <begin position="110"/>
        <end position="172"/>
    </location>
</feature>
<dbReference type="SUPFAM" id="SSF54001">
    <property type="entry name" value="Cysteine proteinases"/>
    <property type="match status" value="1"/>
</dbReference>
<gene>
    <name evidence="2" type="ORF">SAMN04487942_0725</name>
</gene>
<evidence type="ECO:0000313" key="3">
    <source>
        <dbReference type="Proteomes" id="UP000198657"/>
    </source>
</evidence>
<dbReference type="InterPro" id="IPR002931">
    <property type="entry name" value="Transglutaminase-like"/>
</dbReference>
<proteinExistence type="predicted"/>
<dbReference type="InterPro" id="IPR038765">
    <property type="entry name" value="Papain-like_cys_pep_sf"/>
</dbReference>
<dbReference type="EMBL" id="FODN01000001">
    <property type="protein sequence ID" value="SEN72310.1"/>
    <property type="molecule type" value="Genomic_DNA"/>
</dbReference>
<dbReference type="GO" id="GO:0005737">
    <property type="term" value="C:cytoplasm"/>
    <property type="evidence" value="ECO:0007669"/>
    <property type="project" value="TreeGrafter"/>
</dbReference>
<name>A0A1H8IU60_9FLAO</name>
<dbReference type="Proteomes" id="UP000198657">
    <property type="component" value="Unassembled WGS sequence"/>
</dbReference>
<dbReference type="PANTHER" id="PTHR46333">
    <property type="entry name" value="CYTOKINESIS PROTEIN 3"/>
    <property type="match status" value="1"/>
</dbReference>
<dbReference type="STRING" id="604089.SAMN04487942_0725"/>
<keyword evidence="3" id="KW-1185">Reference proteome</keyword>